<dbReference type="GO" id="GO:0016787">
    <property type="term" value="F:hydrolase activity"/>
    <property type="evidence" value="ECO:0007669"/>
    <property type="project" value="UniProtKB-KW"/>
</dbReference>
<gene>
    <name evidence="2" type="ORF">SAMN05661077_0420</name>
</gene>
<evidence type="ECO:0000313" key="2">
    <source>
        <dbReference type="EMBL" id="SCX78583.1"/>
    </source>
</evidence>
<dbReference type="RefSeq" id="WP_054966895.1">
    <property type="nucleotide sequence ID" value="NZ_FMUN01000001.1"/>
</dbReference>
<feature type="domain" description="CobE/GbiG C-terminal" evidence="1">
    <location>
        <begin position="2"/>
        <end position="120"/>
    </location>
</feature>
<dbReference type="SUPFAM" id="SSF159664">
    <property type="entry name" value="CobE/GbiG C-terminal domain-like"/>
    <property type="match status" value="1"/>
</dbReference>
<dbReference type="PANTHER" id="PTHR37477:SF1">
    <property type="entry name" value="COBALT-PRECORRIN-5A HYDROLASE"/>
    <property type="match status" value="1"/>
</dbReference>
<proteinExistence type="predicted"/>
<dbReference type="PANTHER" id="PTHR37477">
    <property type="entry name" value="COBALT-PRECORRIN-5A HYDROLASE"/>
    <property type="match status" value="1"/>
</dbReference>
<name>A0A1G5AL18_9GAMM</name>
<dbReference type="InterPro" id="IPR052553">
    <property type="entry name" value="CbiG_hydrolase"/>
</dbReference>
<keyword evidence="2" id="KW-0378">Hydrolase</keyword>
<dbReference type="STRING" id="381306.AN478_12180"/>
<evidence type="ECO:0000259" key="1">
    <source>
        <dbReference type="Pfam" id="PF01890"/>
    </source>
</evidence>
<evidence type="ECO:0000313" key="3">
    <source>
        <dbReference type="Proteomes" id="UP000183104"/>
    </source>
</evidence>
<reference evidence="3" key="1">
    <citation type="submission" date="2016-10" db="EMBL/GenBank/DDBJ databases">
        <authorList>
            <person name="Varghese N."/>
        </authorList>
    </citation>
    <scope>NUCLEOTIDE SEQUENCE [LARGE SCALE GENOMIC DNA]</scope>
    <source>
        <strain evidence="3">HL 19</strain>
    </source>
</reference>
<dbReference type="InterPro" id="IPR002750">
    <property type="entry name" value="CobE/GbiG_C"/>
</dbReference>
<dbReference type="InterPro" id="IPR036518">
    <property type="entry name" value="CobE/GbiG_C_sf"/>
</dbReference>
<sequence length="126" mass="12547">MIALGVGFSARCTAAELEALAAGVLRAVPGDRGPRRIATLERKRETGLLEAVAERLDLTPLYLSAEDLAPFQEGLSRSAPAEAAVGLTAVAEAAALAAAAPGARLVVAKTASPRATCAAAIGQGAG</sequence>
<dbReference type="Gene3D" id="3.30.420.180">
    <property type="entry name" value="CobE/GbiG C-terminal domain"/>
    <property type="match status" value="1"/>
</dbReference>
<organism evidence="2 3">
    <name type="scientific">Thiohalorhabdus denitrificans</name>
    <dbReference type="NCBI Taxonomy" id="381306"/>
    <lineage>
        <taxon>Bacteria</taxon>
        <taxon>Pseudomonadati</taxon>
        <taxon>Pseudomonadota</taxon>
        <taxon>Gammaproteobacteria</taxon>
        <taxon>Thiohalorhabdales</taxon>
        <taxon>Thiohalorhabdaceae</taxon>
        <taxon>Thiohalorhabdus</taxon>
    </lineage>
</organism>
<dbReference type="Proteomes" id="UP000183104">
    <property type="component" value="Unassembled WGS sequence"/>
</dbReference>
<dbReference type="AlphaFoldDB" id="A0A1G5AL18"/>
<accession>A0A1G5AL18</accession>
<dbReference type="GO" id="GO:0009236">
    <property type="term" value="P:cobalamin biosynthetic process"/>
    <property type="evidence" value="ECO:0007669"/>
    <property type="project" value="InterPro"/>
</dbReference>
<keyword evidence="3" id="KW-1185">Reference proteome</keyword>
<protein>
    <submittedName>
        <fullName evidence="2">Cobalt-precorrin 5A hydrolase</fullName>
    </submittedName>
</protein>
<dbReference type="EMBL" id="FMUN01000001">
    <property type="protein sequence ID" value="SCX78583.1"/>
    <property type="molecule type" value="Genomic_DNA"/>
</dbReference>
<dbReference type="Pfam" id="PF01890">
    <property type="entry name" value="CbiG_C"/>
    <property type="match status" value="1"/>
</dbReference>